<dbReference type="Gene3D" id="3.40.640.10">
    <property type="entry name" value="Type I PLP-dependent aspartate aminotransferase-like (Major domain)"/>
    <property type="match status" value="1"/>
</dbReference>
<dbReference type="AlphaFoldDB" id="A0A4T9TKM3"/>
<dbReference type="InterPro" id="IPR024551">
    <property type="entry name" value="AspAT_Ic"/>
</dbReference>
<dbReference type="InterPro" id="IPR015424">
    <property type="entry name" value="PyrdxlP-dep_Trfase"/>
</dbReference>
<name>A0A4T9TKM3_9ACTN</name>
<dbReference type="Pfam" id="PF12897">
    <property type="entry name" value="Asp_aminotransf"/>
    <property type="match status" value="1"/>
</dbReference>
<dbReference type="InterPro" id="IPR015422">
    <property type="entry name" value="PyrdxlP-dep_Trfase_small"/>
</dbReference>
<dbReference type="GO" id="GO:0004069">
    <property type="term" value="F:L-aspartate:2-oxoglutarate aminotransferase activity"/>
    <property type="evidence" value="ECO:0007669"/>
    <property type="project" value="InterPro"/>
</dbReference>
<dbReference type="InterPro" id="IPR015421">
    <property type="entry name" value="PyrdxlP-dep_Trfase_major"/>
</dbReference>
<dbReference type="PANTHER" id="PTHR43799">
    <property type="entry name" value="AMINOTRANSFERASE, PUTATIVE-RELATED"/>
    <property type="match status" value="1"/>
</dbReference>
<keyword evidence="2" id="KW-1185">Reference proteome</keyword>
<protein>
    <submittedName>
        <fullName evidence="1">Aminotransferase class I/II-fold pyridoxal phosphate-dependent enzyme</fullName>
    </submittedName>
</protein>
<organism evidence="1 2">
    <name type="scientific">Parvibacter caecicola</name>
    <dbReference type="NCBI Taxonomy" id="747645"/>
    <lineage>
        <taxon>Bacteria</taxon>
        <taxon>Bacillati</taxon>
        <taxon>Actinomycetota</taxon>
        <taxon>Coriobacteriia</taxon>
        <taxon>Coriobacteriales</taxon>
        <taxon>Coriobacteriaceae</taxon>
        <taxon>Parvibacter</taxon>
    </lineage>
</organism>
<dbReference type="OrthoDB" id="199743at2"/>
<evidence type="ECO:0000313" key="2">
    <source>
        <dbReference type="Proteomes" id="UP000309454"/>
    </source>
</evidence>
<dbReference type="Gene3D" id="3.90.1150.10">
    <property type="entry name" value="Aspartate Aminotransferase, domain 1"/>
    <property type="match status" value="1"/>
</dbReference>
<sequence length="426" mass="45812">MARYNSFTSEEISAELAAVNAAYQGFKAKGLKLNMARGKPSAEQLDLSRPMLEVLGEEANLTSSDGTDCANYGGLSGIPEAKQLLARLLNDDPENIIAGGSSSLTLMFDAIARLWTFGTEGNAPWGTLERVKWLCPSPGYDRHFAICETFGMELIPVPLTDEGPDMDMVEQLIAVDPSIKGIWCVPQYSNPTGIVYSSQVVNRLASMACAAPDFRIFWDNAYSVHHLYPQHPVQVADIAAACVAAGNPNRYLKFASTSKITFPGAGISGLAASPSNIQEALKVMGIQMVGPDKLNQLRHGRFLSTDEALQNHMASHGKLLAPKFQLVDRKLSEGLKGTVECSWSSPQGGYFISFEAPAGTAKRIVALAKDAGVQLTGAGATWPYGQDPKDSNIRIAPSMPPLDELDQAMDVFVTCVKLAALEQLAE</sequence>
<dbReference type="SUPFAM" id="SSF53383">
    <property type="entry name" value="PLP-dependent transferases"/>
    <property type="match status" value="1"/>
</dbReference>
<proteinExistence type="predicted"/>
<dbReference type="RefSeq" id="WP_136845359.1">
    <property type="nucleotide sequence ID" value="NZ_SSTM01000001.1"/>
</dbReference>
<keyword evidence="1" id="KW-0032">Aminotransferase</keyword>
<accession>A0A4T9TKM3</accession>
<keyword evidence="1" id="KW-0808">Transferase</keyword>
<evidence type="ECO:0000313" key="1">
    <source>
        <dbReference type="EMBL" id="TJW12513.1"/>
    </source>
</evidence>
<gene>
    <name evidence="1" type="ORF">E5982_02720</name>
</gene>
<dbReference type="PANTHER" id="PTHR43799:SF1">
    <property type="entry name" value="ASPARTATE AMINOTRANSFERASE"/>
    <property type="match status" value="1"/>
</dbReference>
<dbReference type="Proteomes" id="UP000309454">
    <property type="component" value="Unassembled WGS sequence"/>
</dbReference>
<dbReference type="CDD" id="cd00609">
    <property type="entry name" value="AAT_like"/>
    <property type="match status" value="1"/>
</dbReference>
<comment type="caution">
    <text evidence="1">The sequence shown here is derived from an EMBL/GenBank/DDBJ whole genome shotgun (WGS) entry which is preliminary data.</text>
</comment>
<reference evidence="1 2" key="1">
    <citation type="submission" date="2019-04" db="EMBL/GenBank/DDBJ databases">
        <title>Microbes associate with the intestines of laboratory mice.</title>
        <authorList>
            <person name="Navarre W."/>
            <person name="Wong E."/>
            <person name="Huang K.C."/>
            <person name="Tropini C."/>
            <person name="Ng K."/>
            <person name="Yu B."/>
        </authorList>
    </citation>
    <scope>NUCLEOTIDE SEQUENCE [LARGE SCALE GENOMIC DNA]</scope>
    <source>
        <strain evidence="1 2">NM48_B13</strain>
    </source>
</reference>
<dbReference type="EMBL" id="SSTM01000001">
    <property type="protein sequence ID" value="TJW12513.1"/>
    <property type="molecule type" value="Genomic_DNA"/>
</dbReference>